<dbReference type="PRINTS" id="PR00146">
    <property type="entry name" value="DHPICSNTHASE"/>
</dbReference>
<dbReference type="SMART" id="SM01130">
    <property type="entry name" value="DHDPS"/>
    <property type="match status" value="1"/>
</dbReference>
<proteinExistence type="predicted"/>
<protein>
    <submittedName>
        <fullName evidence="2">Dihydrodipicolinate synthase family protein</fullName>
    </submittedName>
</protein>
<dbReference type="AlphaFoldDB" id="A0A6B0XY55"/>
<dbReference type="Gene3D" id="3.20.20.70">
    <property type="entry name" value="Aldolase class I"/>
    <property type="match status" value="1"/>
</dbReference>
<name>A0A6B0XY55_9RHOB</name>
<keyword evidence="1" id="KW-0456">Lyase</keyword>
<dbReference type="GO" id="GO:0008840">
    <property type="term" value="F:4-hydroxy-tetrahydrodipicolinate synthase activity"/>
    <property type="evidence" value="ECO:0007669"/>
    <property type="project" value="TreeGrafter"/>
</dbReference>
<sequence length="231" mass="24721">MGTNIAQFGISAALLTPFHPDGSLNVPLFCEHANTMLQYGASGVTPFGTTGEGASIAFSERSVAIAAMIDSGVPNERITLGLCGSAIGDVVSQVEQGCSFGITDFLLLPPFYFKDLDDTGLFDWHARLFEAVDPRAKFVLYHIPQVTHVPLSLGLVRRLCTNFPGRILAIKDSAGSWDNTSTLLASGEVPVLVGDERLLHRAAAMGCAGSICGMANLYPQRMRALFDTRVE</sequence>
<gene>
    <name evidence="2" type="ORF">F4Y60_01065</name>
</gene>
<feature type="non-terminal residue" evidence="2">
    <location>
        <position position="231"/>
    </location>
</feature>
<dbReference type="InterPro" id="IPR002220">
    <property type="entry name" value="DapA-like"/>
</dbReference>
<evidence type="ECO:0000256" key="1">
    <source>
        <dbReference type="ARBA" id="ARBA00023239"/>
    </source>
</evidence>
<comment type="caution">
    <text evidence="2">The sequence shown here is derived from an EMBL/GenBank/DDBJ whole genome shotgun (WGS) entry which is preliminary data.</text>
</comment>
<dbReference type="InterPro" id="IPR013785">
    <property type="entry name" value="Aldolase_TIM"/>
</dbReference>
<dbReference type="CDD" id="cd00408">
    <property type="entry name" value="DHDPS-like"/>
    <property type="match status" value="1"/>
</dbReference>
<evidence type="ECO:0000313" key="2">
    <source>
        <dbReference type="EMBL" id="MXY32687.1"/>
    </source>
</evidence>
<reference evidence="2" key="1">
    <citation type="submission" date="2019-09" db="EMBL/GenBank/DDBJ databases">
        <title>Characterisation of the sponge microbiome using genome-centric metagenomics.</title>
        <authorList>
            <person name="Engelberts J.P."/>
            <person name="Robbins S.J."/>
            <person name="De Goeij J.M."/>
            <person name="Aranda M."/>
            <person name="Bell S.C."/>
            <person name="Webster N.S."/>
        </authorList>
    </citation>
    <scope>NUCLEOTIDE SEQUENCE</scope>
    <source>
        <strain evidence="2">SB0664_bin_43</strain>
    </source>
</reference>
<accession>A0A6B0XY55</accession>
<organism evidence="2">
    <name type="scientific">Boseongicola sp. SB0664_bin_43</name>
    <dbReference type="NCBI Taxonomy" id="2604844"/>
    <lineage>
        <taxon>Bacteria</taxon>
        <taxon>Pseudomonadati</taxon>
        <taxon>Pseudomonadota</taxon>
        <taxon>Alphaproteobacteria</taxon>
        <taxon>Rhodobacterales</taxon>
        <taxon>Paracoccaceae</taxon>
        <taxon>Boseongicola</taxon>
    </lineage>
</organism>
<dbReference type="EMBL" id="VXRY01000046">
    <property type="protein sequence ID" value="MXY32687.1"/>
    <property type="molecule type" value="Genomic_DNA"/>
</dbReference>
<dbReference type="Pfam" id="PF00701">
    <property type="entry name" value="DHDPS"/>
    <property type="match status" value="1"/>
</dbReference>
<dbReference type="PANTHER" id="PTHR12128:SF67">
    <property type="entry name" value="BLR3884 PROTEIN"/>
    <property type="match status" value="1"/>
</dbReference>
<dbReference type="SUPFAM" id="SSF51569">
    <property type="entry name" value="Aldolase"/>
    <property type="match status" value="1"/>
</dbReference>
<dbReference type="PANTHER" id="PTHR12128">
    <property type="entry name" value="DIHYDRODIPICOLINATE SYNTHASE"/>
    <property type="match status" value="1"/>
</dbReference>